<evidence type="ECO:0000256" key="18">
    <source>
        <dbReference type="ARBA" id="ARBA00068795"/>
    </source>
</evidence>
<keyword evidence="12" id="KW-1133">Transmembrane helix</keyword>
<keyword evidence="23" id="KW-1185">Reference proteome</keyword>
<dbReference type="FunFam" id="3.30.300.30:FF:000020">
    <property type="entry name" value="Long-chain fatty acid transporter"/>
    <property type="match status" value="1"/>
</dbReference>
<evidence type="ECO:0000256" key="6">
    <source>
        <dbReference type="ARBA" id="ARBA00022475"/>
    </source>
</evidence>
<keyword evidence="11" id="KW-0067">ATP-binding</keyword>
<accession>A0A6A6UBS8</accession>
<dbReference type="InterPro" id="IPR020845">
    <property type="entry name" value="AMP-binding_CS"/>
</dbReference>
<dbReference type="GO" id="GO:0044539">
    <property type="term" value="P:long-chain fatty acid import into cell"/>
    <property type="evidence" value="ECO:0007669"/>
    <property type="project" value="TreeGrafter"/>
</dbReference>
<sequence>MALIPAIAGTAAVSAYLNAKYHIAKDVRQIINLKLGERRVIEAVKKDKVSMWPYFEDQVNRLPENDTCLWSRTGVYTWRETWAQSNRYSQFLLDQGVQKLTLVGFYLTNSPEFIFAQLGTWAIGCAPALINHNLSNEALVHCVKLSATKILIVDWEEECVARIEGSRAALEALGVKIIILDDATRQSINSSAPIRPPDELRSKIPPSFPQSLIYTSGSTGYPKAVPYSCGRTLPFANRRKSHIGIKAGPNGDRYYVCMPMYHGTGGIVANSCMISGITLCIGKKFSTTKFWDDIRDSEATAFVYVGEAARYLLAQPPSPRDRDHKVHLMFGNGLRPDVWKKFQDRFGIETVAEFFNSSEGVFGTLNVSKGGYLQASVGHHGLIMRQYLKDYYATAKVDLDTGDLYRDPSTTLGVRTPLEEGGEVIVAVPDPSIFPGYWQNSEATNKKFARNLFKDGDLWYRTGDALRRTPDGHWHFMDRLGDTYRWKSENVATMEVAQTLGHMPGIAEAAVYGVLVPGHDGRAGCAAIHLNSSQQLTPHFLTDLLRYSNKQLPKYAVPVFIRVMREIKPMHNQKQNKIPLKKDGISLDAVYGIGKDVKDAEMEGKDLLFWYPGALGLQVAGLAADRYVPLTRSDWEGIVRGGKEARL</sequence>
<dbReference type="PANTHER" id="PTHR43107:SF6">
    <property type="entry name" value="ACYL-COA SYNTHETASE FAMILY PROTEIN (CEFD1), PUTATIVE (AFU_ORTHOLOGUE AFUA_6G03630)-RELATED"/>
    <property type="match status" value="1"/>
</dbReference>
<dbReference type="GO" id="GO:0005778">
    <property type="term" value="C:peroxisomal membrane"/>
    <property type="evidence" value="ECO:0007669"/>
    <property type="project" value="UniProtKB-SubCell"/>
</dbReference>
<evidence type="ECO:0000256" key="12">
    <source>
        <dbReference type="ARBA" id="ARBA00022989"/>
    </source>
</evidence>
<comment type="similarity">
    <text evidence="4">Belongs to the ATP-dependent AMP-binding enzyme family.</text>
</comment>
<organism evidence="22 23">
    <name type="scientific">Microthyrium microscopicum</name>
    <dbReference type="NCBI Taxonomy" id="703497"/>
    <lineage>
        <taxon>Eukaryota</taxon>
        <taxon>Fungi</taxon>
        <taxon>Dikarya</taxon>
        <taxon>Ascomycota</taxon>
        <taxon>Pezizomycotina</taxon>
        <taxon>Dothideomycetes</taxon>
        <taxon>Dothideomycetes incertae sedis</taxon>
        <taxon>Microthyriales</taxon>
        <taxon>Microthyriaceae</taxon>
        <taxon>Microthyrium</taxon>
    </lineage>
</organism>
<dbReference type="Gene3D" id="3.30.300.30">
    <property type="match status" value="1"/>
</dbReference>
<dbReference type="GO" id="GO:0005324">
    <property type="term" value="F:long-chain fatty acid transmembrane transporter activity"/>
    <property type="evidence" value="ECO:0007669"/>
    <property type="project" value="TreeGrafter"/>
</dbReference>
<dbReference type="PROSITE" id="PS00455">
    <property type="entry name" value="AMP_BINDING"/>
    <property type="match status" value="1"/>
</dbReference>
<dbReference type="Pfam" id="PF13193">
    <property type="entry name" value="AMP-binding_C"/>
    <property type="match status" value="1"/>
</dbReference>
<dbReference type="PANTHER" id="PTHR43107">
    <property type="entry name" value="LONG-CHAIN FATTY ACID TRANSPORT PROTEIN"/>
    <property type="match status" value="1"/>
</dbReference>
<evidence type="ECO:0000256" key="1">
    <source>
        <dbReference type="ARBA" id="ARBA00004502"/>
    </source>
</evidence>
<keyword evidence="5" id="KW-0813">Transport</keyword>
<evidence type="ECO:0000256" key="7">
    <source>
        <dbReference type="ARBA" id="ARBA00022598"/>
    </source>
</evidence>
<dbReference type="GO" id="GO:0004467">
    <property type="term" value="F:long-chain fatty acid-CoA ligase activity"/>
    <property type="evidence" value="ECO:0007669"/>
    <property type="project" value="TreeGrafter"/>
</dbReference>
<evidence type="ECO:0000256" key="17">
    <source>
        <dbReference type="ARBA" id="ARBA00060276"/>
    </source>
</evidence>
<evidence type="ECO:0000256" key="2">
    <source>
        <dbReference type="ARBA" id="ARBA00004585"/>
    </source>
</evidence>
<comment type="subcellular location">
    <subcellularLocation>
        <location evidence="3">Cell membrane</location>
        <topology evidence="3">Multi-pass membrane protein</topology>
    </subcellularLocation>
    <subcellularLocation>
        <location evidence="1">Lipid droplet</location>
    </subcellularLocation>
    <subcellularLocation>
        <location evidence="2">Peroxisome membrane</location>
        <topology evidence="2">Multi-pass membrane protein</topology>
    </subcellularLocation>
</comment>
<dbReference type="GO" id="GO:0005811">
    <property type="term" value="C:lipid droplet"/>
    <property type="evidence" value="ECO:0007669"/>
    <property type="project" value="UniProtKB-SubCell"/>
</dbReference>
<keyword evidence="15" id="KW-0576">Peroxisome</keyword>
<dbReference type="InterPro" id="IPR042099">
    <property type="entry name" value="ANL_N_sf"/>
</dbReference>
<evidence type="ECO:0000256" key="5">
    <source>
        <dbReference type="ARBA" id="ARBA00022448"/>
    </source>
</evidence>
<evidence type="ECO:0000256" key="9">
    <source>
        <dbReference type="ARBA" id="ARBA00022692"/>
    </source>
</evidence>
<dbReference type="OrthoDB" id="196650at2759"/>
<reference evidence="22" key="1">
    <citation type="journal article" date="2020" name="Stud. Mycol.">
        <title>101 Dothideomycetes genomes: a test case for predicting lifestyles and emergence of pathogens.</title>
        <authorList>
            <person name="Haridas S."/>
            <person name="Albert R."/>
            <person name="Binder M."/>
            <person name="Bloem J."/>
            <person name="Labutti K."/>
            <person name="Salamov A."/>
            <person name="Andreopoulos B."/>
            <person name="Baker S."/>
            <person name="Barry K."/>
            <person name="Bills G."/>
            <person name="Bluhm B."/>
            <person name="Cannon C."/>
            <person name="Castanera R."/>
            <person name="Culley D."/>
            <person name="Daum C."/>
            <person name="Ezra D."/>
            <person name="Gonzalez J."/>
            <person name="Henrissat B."/>
            <person name="Kuo A."/>
            <person name="Liang C."/>
            <person name="Lipzen A."/>
            <person name="Lutzoni F."/>
            <person name="Magnuson J."/>
            <person name="Mondo S."/>
            <person name="Nolan M."/>
            <person name="Ohm R."/>
            <person name="Pangilinan J."/>
            <person name="Park H.-J."/>
            <person name="Ramirez L."/>
            <person name="Alfaro M."/>
            <person name="Sun H."/>
            <person name="Tritt A."/>
            <person name="Yoshinaga Y."/>
            <person name="Zwiers L.-H."/>
            <person name="Turgeon B."/>
            <person name="Goodwin S."/>
            <person name="Spatafora J."/>
            <person name="Crous P."/>
            <person name="Grigoriev I."/>
        </authorList>
    </citation>
    <scope>NUCLEOTIDE SEQUENCE</scope>
    <source>
        <strain evidence="22">CBS 115976</strain>
    </source>
</reference>
<dbReference type="GO" id="GO:0005524">
    <property type="term" value="F:ATP binding"/>
    <property type="evidence" value="ECO:0007669"/>
    <property type="project" value="UniProtKB-KW"/>
</dbReference>
<keyword evidence="10" id="KW-0547">Nucleotide-binding</keyword>
<evidence type="ECO:0000313" key="22">
    <source>
        <dbReference type="EMBL" id="KAF2668917.1"/>
    </source>
</evidence>
<evidence type="ECO:0000256" key="10">
    <source>
        <dbReference type="ARBA" id="ARBA00022741"/>
    </source>
</evidence>
<evidence type="ECO:0000256" key="3">
    <source>
        <dbReference type="ARBA" id="ARBA00004651"/>
    </source>
</evidence>
<keyword evidence="8" id="KW-0551">Lipid droplet</keyword>
<evidence type="ECO:0000256" key="19">
    <source>
        <dbReference type="ARBA" id="ARBA00078285"/>
    </source>
</evidence>
<evidence type="ECO:0000256" key="4">
    <source>
        <dbReference type="ARBA" id="ARBA00006432"/>
    </source>
</evidence>
<dbReference type="Pfam" id="PF00501">
    <property type="entry name" value="AMP-binding"/>
    <property type="match status" value="1"/>
</dbReference>
<comment type="function">
    <text evidence="17">Acyl-CoA synthetase required for both the import of long chain fatty acids (LCFAs) (C14-C18) and the activation very long chain fatty acids (VLCFAs) (C20-C26) by esterification of the fatty acids into metabolically active CoA-thioesters for subsequent degradation or incorporation into phospholipids. The transport and fatty acyl-CoA synthetase activities are genetically separable and are thus independent activities. Esterifies VLCFAs in the peroxisome matrix. The VLCFAs are actively transported into peroxisomes by a PXA1-PXA2 heterodimeric transporter in the peroxisomal membrane.</text>
</comment>
<evidence type="ECO:0000256" key="16">
    <source>
        <dbReference type="ARBA" id="ARBA00051585"/>
    </source>
</evidence>
<keyword evidence="7" id="KW-0436">Ligase</keyword>
<dbReference type="InterPro" id="IPR045851">
    <property type="entry name" value="AMP-bd_C_sf"/>
</dbReference>
<dbReference type="Proteomes" id="UP000799302">
    <property type="component" value="Unassembled WGS sequence"/>
</dbReference>
<keyword evidence="13" id="KW-0445">Lipid transport</keyword>
<evidence type="ECO:0000313" key="23">
    <source>
        <dbReference type="Proteomes" id="UP000799302"/>
    </source>
</evidence>
<evidence type="ECO:0000256" key="15">
    <source>
        <dbReference type="ARBA" id="ARBA00023140"/>
    </source>
</evidence>
<dbReference type="InterPro" id="IPR000873">
    <property type="entry name" value="AMP-dep_synth/lig_dom"/>
</dbReference>
<protein>
    <recommendedName>
        <fullName evidence="18">Very long-chain fatty acid transport protein</fullName>
    </recommendedName>
    <alternativeName>
        <fullName evidence="19">Very-long-chain acyl-CoA synthetase</fullName>
    </alternativeName>
</protein>
<keyword evidence="6" id="KW-1003">Cell membrane</keyword>
<dbReference type="InterPro" id="IPR025110">
    <property type="entry name" value="AMP-bd_C"/>
</dbReference>
<dbReference type="FunFam" id="3.40.50.12780:FF:000019">
    <property type="entry name" value="Long-chain fatty acid transporter"/>
    <property type="match status" value="1"/>
</dbReference>
<evidence type="ECO:0000256" key="13">
    <source>
        <dbReference type="ARBA" id="ARBA00023055"/>
    </source>
</evidence>
<dbReference type="SUPFAM" id="SSF56801">
    <property type="entry name" value="Acetyl-CoA synthetase-like"/>
    <property type="match status" value="1"/>
</dbReference>
<keyword evidence="14" id="KW-0472">Membrane</keyword>
<feature type="domain" description="AMP-dependent synthetase/ligase" evidence="20">
    <location>
        <begin position="55"/>
        <end position="438"/>
    </location>
</feature>
<keyword evidence="9" id="KW-0812">Transmembrane</keyword>
<evidence type="ECO:0000256" key="8">
    <source>
        <dbReference type="ARBA" id="ARBA00022677"/>
    </source>
</evidence>
<evidence type="ECO:0000259" key="20">
    <source>
        <dbReference type="Pfam" id="PF00501"/>
    </source>
</evidence>
<feature type="domain" description="AMP-binding enzyme C-terminal" evidence="21">
    <location>
        <begin position="495"/>
        <end position="568"/>
    </location>
</feature>
<comment type="catalytic activity">
    <reaction evidence="16">
        <text>a very long-chain fatty acid + ATP + CoA = a very long-chain fatty acyl-CoA + AMP + diphosphate</text>
        <dbReference type="Rhea" id="RHEA:54536"/>
        <dbReference type="ChEBI" id="CHEBI:30616"/>
        <dbReference type="ChEBI" id="CHEBI:33019"/>
        <dbReference type="ChEBI" id="CHEBI:57287"/>
        <dbReference type="ChEBI" id="CHEBI:58950"/>
        <dbReference type="ChEBI" id="CHEBI:138261"/>
        <dbReference type="ChEBI" id="CHEBI:456215"/>
    </reaction>
</comment>
<dbReference type="AlphaFoldDB" id="A0A6A6UBS8"/>
<gene>
    <name evidence="22" type="ORF">BT63DRAFT_424647</name>
</gene>
<proteinExistence type="inferred from homology"/>
<dbReference type="GO" id="GO:0009898">
    <property type="term" value="C:cytoplasmic side of plasma membrane"/>
    <property type="evidence" value="ECO:0007669"/>
    <property type="project" value="TreeGrafter"/>
</dbReference>
<evidence type="ECO:0000256" key="11">
    <source>
        <dbReference type="ARBA" id="ARBA00022840"/>
    </source>
</evidence>
<evidence type="ECO:0000259" key="21">
    <source>
        <dbReference type="Pfam" id="PF13193"/>
    </source>
</evidence>
<dbReference type="EMBL" id="MU004235">
    <property type="protein sequence ID" value="KAF2668917.1"/>
    <property type="molecule type" value="Genomic_DNA"/>
</dbReference>
<name>A0A6A6UBS8_9PEZI</name>
<dbReference type="Gene3D" id="3.40.50.12780">
    <property type="entry name" value="N-terminal domain of ligase-like"/>
    <property type="match status" value="1"/>
</dbReference>
<evidence type="ECO:0000256" key="14">
    <source>
        <dbReference type="ARBA" id="ARBA00023136"/>
    </source>
</evidence>